<evidence type="ECO:0000256" key="1">
    <source>
        <dbReference type="SAM" id="Coils"/>
    </source>
</evidence>
<proteinExistence type="predicted"/>
<accession>A0A8K0UY15</accession>
<comment type="caution">
    <text evidence="2">The sequence shown here is derived from an EMBL/GenBank/DDBJ whole genome shotgun (WGS) entry which is preliminary data.</text>
</comment>
<sequence>MKSKLLKSLRFRVKQLLGFKMSSSEPPVFSEPPPDSIGTLLLSVPVVGLHDIQNYAQTLLRNLLERDELGEDTFMIHSIYHFRSTRKVEHEFIVVRYTVNDADGDMGLQLLCIEWDLALLEDLFSGILQVPLAEKPAYEPEVEATFKRLASLVESAKNTSSTLLSSGGTSASLSYPTVLAWPVVDRILELPTVDVKCLCMVELGSNRPLSLLRLVWIVAHLRGFQPVYSVLFHQCYWLAASVIEIACEMTGQVPKYFGDSDGWEAMGETVFASAVTDPQGKAFQWSSTPGMVMSLPIMSLKDAMVKNMYDMVVRKWESDVIPQIAYAAEKRLQERHNMGETAGKLPEERDLQLAAIEKQSEDIRREKADSARKPMQEREELMRQEIQEREELDGKKAMQELEDFEGQIKEIQEQLRLVTMNASSAE</sequence>
<dbReference type="EMBL" id="JAEVFJ010000001">
    <property type="protein sequence ID" value="KAH8107623.1"/>
    <property type="molecule type" value="Genomic_DNA"/>
</dbReference>
<dbReference type="Proteomes" id="UP000813824">
    <property type="component" value="Unassembled WGS sequence"/>
</dbReference>
<protein>
    <submittedName>
        <fullName evidence="2">Uncharacterized protein</fullName>
    </submittedName>
</protein>
<feature type="coiled-coil region" evidence="1">
    <location>
        <begin position="353"/>
        <end position="421"/>
    </location>
</feature>
<name>A0A8K0UY15_9AGAR</name>
<keyword evidence="3" id="KW-1185">Reference proteome</keyword>
<organism evidence="2 3">
    <name type="scientific">Cristinia sonorae</name>
    <dbReference type="NCBI Taxonomy" id="1940300"/>
    <lineage>
        <taxon>Eukaryota</taxon>
        <taxon>Fungi</taxon>
        <taxon>Dikarya</taxon>
        <taxon>Basidiomycota</taxon>
        <taxon>Agaricomycotina</taxon>
        <taxon>Agaricomycetes</taxon>
        <taxon>Agaricomycetidae</taxon>
        <taxon>Agaricales</taxon>
        <taxon>Pleurotineae</taxon>
        <taxon>Stephanosporaceae</taxon>
        <taxon>Cristinia</taxon>
    </lineage>
</organism>
<gene>
    <name evidence="2" type="ORF">BXZ70DRAFT_911767</name>
</gene>
<dbReference type="AlphaFoldDB" id="A0A8K0UY15"/>
<evidence type="ECO:0000313" key="2">
    <source>
        <dbReference type="EMBL" id="KAH8107623.1"/>
    </source>
</evidence>
<keyword evidence="1" id="KW-0175">Coiled coil</keyword>
<evidence type="ECO:0000313" key="3">
    <source>
        <dbReference type="Proteomes" id="UP000813824"/>
    </source>
</evidence>
<reference evidence="2" key="1">
    <citation type="journal article" date="2021" name="New Phytol.">
        <title>Evolutionary innovations through gain and loss of genes in the ectomycorrhizal Boletales.</title>
        <authorList>
            <person name="Wu G."/>
            <person name="Miyauchi S."/>
            <person name="Morin E."/>
            <person name="Kuo A."/>
            <person name="Drula E."/>
            <person name="Varga T."/>
            <person name="Kohler A."/>
            <person name="Feng B."/>
            <person name="Cao Y."/>
            <person name="Lipzen A."/>
            <person name="Daum C."/>
            <person name="Hundley H."/>
            <person name="Pangilinan J."/>
            <person name="Johnson J."/>
            <person name="Barry K."/>
            <person name="LaButti K."/>
            <person name="Ng V."/>
            <person name="Ahrendt S."/>
            <person name="Min B."/>
            <person name="Choi I.G."/>
            <person name="Park H."/>
            <person name="Plett J.M."/>
            <person name="Magnuson J."/>
            <person name="Spatafora J.W."/>
            <person name="Nagy L.G."/>
            <person name="Henrissat B."/>
            <person name="Grigoriev I.V."/>
            <person name="Yang Z.L."/>
            <person name="Xu J."/>
            <person name="Martin F.M."/>
        </authorList>
    </citation>
    <scope>NUCLEOTIDE SEQUENCE</scope>
    <source>
        <strain evidence="2">KKN 215</strain>
    </source>
</reference>